<organism evidence="2 3">
    <name type="scientific">Trichinella murrelli</name>
    <dbReference type="NCBI Taxonomy" id="144512"/>
    <lineage>
        <taxon>Eukaryota</taxon>
        <taxon>Metazoa</taxon>
        <taxon>Ecdysozoa</taxon>
        <taxon>Nematoda</taxon>
        <taxon>Enoplea</taxon>
        <taxon>Dorylaimia</taxon>
        <taxon>Trichinellida</taxon>
        <taxon>Trichinellidae</taxon>
        <taxon>Trichinella</taxon>
    </lineage>
</organism>
<protein>
    <submittedName>
        <fullName evidence="2">Uncharacterized protein</fullName>
    </submittedName>
</protein>
<dbReference type="OrthoDB" id="10370137at2759"/>
<dbReference type="Proteomes" id="UP000055048">
    <property type="component" value="Unassembled WGS sequence"/>
</dbReference>
<proteinExistence type="predicted"/>
<dbReference type="EMBL" id="JYDJ01000268">
    <property type="protein sequence ID" value="KRX38417.1"/>
    <property type="molecule type" value="Genomic_DNA"/>
</dbReference>
<comment type="caution">
    <text evidence="2">The sequence shown here is derived from an EMBL/GenBank/DDBJ whole genome shotgun (WGS) entry which is preliminary data.</text>
</comment>
<gene>
    <name evidence="2" type="ORF">T05_13430</name>
</gene>
<accession>A0A0V0THK3</accession>
<name>A0A0V0THK3_9BILA</name>
<keyword evidence="3" id="KW-1185">Reference proteome</keyword>
<evidence type="ECO:0000256" key="1">
    <source>
        <dbReference type="SAM" id="MobiDB-lite"/>
    </source>
</evidence>
<dbReference type="AlphaFoldDB" id="A0A0V0THK3"/>
<feature type="non-terminal residue" evidence="2">
    <location>
        <position position="1"/>
    </location>
</feature>
<evidence type="ECO:0000313" key="3">
    <source>
        <dbReference type="Proteomes" id="UP000055048"/>
    </source>
</evidence>
<sequence>LCVSIRLHFTCATFFLTAGIRLAKKNLHHTVHSPLPDERTSGKLYFASQAYRTLLRVYIAGAIQEQFLGSIMPCFSISCSCFSMFVRKASGTHLSGTLTGDPAVQIRCSMTLVNPGVLQKMKIRCFGMFLRSRVDPDAGSVDLSLIWHIREPRRHGQNLQCLIHFPLRMIALGCLRVFADQADSGTKLEKNYCSVSTHEAMSAEDSNKGEDKPTNSNSTSEEIEMRIRNNMIDPATFPAHWKQLTTPPLYVQELCTDEDIPTDNEEDFEEILDDEWETECDNEKNEQVDLEELWDGLWEARLEEDDFHALLKYYLHCSQVIRPVAKLVILEPADVDYDKTTLLSRGGYSGQIGADHVRVTHSLVSVCKAWSGQECCEPTALKITIAASCQTQSRASRIPCGAQD</sequence>
<evidence type="ECO:0000313" key="2">
    <source>
        <dbReference type="EMBL" id="KRX38417.1"/>
    </source>
</evidence>
<feature type="region of interest" description="Disordered" evidence="1">
    <location>
        <begin position="200"/>
        <end position="221"/>
    </location>
</feature>
<reference evidence="2 3" key="1">
    <citation type="submission" date="2015-01" db="EMBL/GenBank/DDBJ databases">
        <title>Evolution of Trichinella species and genotypes.</title>
        <authorList>
            <person name="Korhonen P.K."/>
            <person name="Edoardo P."/>
            <person name="Giuseppe L.R."/>
            <person name="Gasser R.B."/>
        </authorList>
    </citation>
    <scope>NUCLEOTIDE SEQUENCE [LARGE SCALE GENOMIC DNA]</scope>
    <source>
        <strain evidence="2">ISS417</strain>
    </source>
</reference>